<evidence type="ECO:0000256" key="8">
    <source>
        <dbReference type="ARBA" id="ARBA00022967"/>
    </source>
</evidence>
<evidence type="ECO:0000256" key="13">
    <source>
        <dbReference type="ARBA" id="ARBA00023136"/>
    </source>
</evidence>
<keyword evidence="11 15" id="KW-0520">NAD</keyword>
<geneLocation type="mitochondrion" evidence="17"/>
<dbReference type="EC" id="7.1.1.2" evidence="3 15"/>
<comment type="similarity">
    <text evidence="2 15">Belongs to the complex I subunit 6 family.</text>
</comment>
<dbReference type="AlphaFoldDB" id="B7S661"/>
<evidence type="ECO:0000313" key="17">
    <source>
        <dbReference type="EMBL" id="ABM89667.1"/>
    </source>
</evidence>
<dbReference type="Pfam" id="PF00499">
    <property type="entry name" value="Oxidored_q3"/>
    <property type="match status" value="1"/>
</dbReference>
<evidence type="ECO:0000256" key="11">
    <source>
        <dbReference type="ARBA" id="ARBA00023027"/>
    </source>
</evidence>
<keyword evidence="9 15" id="KW-0249">Electron transport</keyword>
<protein>
    <recommendedName>
        <fullName evidence="4 15">NADH-ubiquinone oxidoreductase chain 6</fullName>
        <ecNumber evidence="3 15">7.1.1.2</ecNumber>
    </recommendedName>
</protein>
<reference evidence="17" key="1">
    <citation type="journal article" date="2008" name="Mol. Phylogenet. Evol.">
        <title>Socotra Island the forgotten fragment of Gondwana: unmasking chameleon lizard history with complete mitochondrial genomic data.</title>
        <authorList>
            <person name="Macey J.R."/>
            <person name="Kuehl J.V."/>
            <person name="Larson A."/>
            <person name="Robinson M.D."/>
            <person name="Ugurtas I.H."/>
            <person name="Ananjeva N.B."/>
            <person name="Rahman H."/>
            <person name="Javed H.I."/>
            <person name="Osman R.M."/>
            <person name="Doumma A."/>
            <person name="Papenfuss T.J."/>
        </authorList>
    </citation>
    <scope>NUCLEOTIDE SEQUENCE</scope>
</reference>
<keyword evidence="6 15" id="KW-0679">Respiratory chain</keyword>
<keyword evidence="7 15" id="KW-0812">Transmembrane</keyword>
<evidence type="ECO:0000256" key="16">
    <source>
        <dbReference type="SAM" id="SignalP"/>
    </source>
</evidence>
<keyword evidence="5 15" id="KW-0813">Transport</keyword>
<keyword evidence="12 15" id="KW-0496">Mitochondrion</keyword>
<dbReference type="PANTHER" id="PTHR11435:SF1">
    <property type="entry name" value="NADH-UBIQUINONE OXIDOREDUCTASE CHAIN 6"/>
    <property type="match status" value="1"/>
</dbReference>
<keyword evidence="10 15" id="KW-1133">Transmembrane helix</keyword>
<keyword evidence="13 15" id="KW-0472">Membrane</keyword>
<dbReference type="GO" id="GO:0031966">
    <property type="term" value="C:mitochondrial membrane"/>
    <property type="evidence" value="ECO:0007669"/>
    <property type="project" value="UniProtKB-SubCell"/>
</dbReference>
<evidence type="ECO:0000256" key="4">
    <source>
        <dbReference type="ARBA" id="ARBA00021095"/>
    </source>
</evidence>
<keyword evidence="15" id="KW-0830">Ubiquinone</keyword>
<evidence type="ECO:0000256" key="2">
    <source>
        <dbReference type="ARBA" id="ARBA00005698"/>
    </source>
</evidence>
<evidence type="ECO:0000256" key="1">
    <source>
        <dbReference type="ARBA" id="ARBA00004225"/>
    </source>
</evidence>
<comment type="subcellular location">
    <subcellularLocation>
        <location evidence="1 15">Mitochondrion membrane</location>
        <topology evidence="1 15">Multi-pass membrane protein</topology>
    </subcellularLocation>
</comment>
<feature type="transmembrane region" description="Helical" evidence="15">
    <location>
        <begin position="133"/>
        <end position="166"/>
    </location>
</feature>
<proteinExistence type="inferred from homology"/>
<evidence type="ECO:0000256" key="15">
    <source>
        <dbReference type="RuleBase" id="RU004430"/>
    </source>
</evidence>
<gene>
    <name evidence="17" type="primary">ND6</name>
</gene>
<evidence type="ECO:0000256" key="6">
    <source>
        <dbReference type="ARBA" id="ARBA00022660"/>
    </source>
</evidence>
<comment type="function">
    <text evidence="15">Core subunit of the mitochondrial membrane respiratory chain NADH dehydrogenase (Complex I) which catalyzes electron transfer from NADH through the respiratory chain, using ubiquinone as an electron acceptor. Essential for the catalytic activity and assembly of complex I.</text>
</comment>
<comment type="catalytic activity">
    <reaction evidence="14 15">
        <text>a ubiquinone + NADH + 5 H(+)(in) = a ubiquinol + NAD(+) + 4 H(+)(out)</text>
        <dbReference type="Rhea" id="RHEA:29091"/>
        <dbReference type="Rhea" id="RHEA-COMP:9565"/>
        <dbReference type="Rhea" id="RHEA-COMP:9566"/>
        <dbReference type="ChEBI" id="CHEBI:15378"/>
        <dbReference type="ChEBI" id="CHEBI:16389"/>
        <dbReference type="ChEBI" id="CHEBI:17976"/>
        <dbReference type="ChEBI" id="CHEBI:57540"/>
        <dbReference type="ChEBI" id="CHEBI:57945"/>
        <dbReference type="EC" id="7.1.1.2"/>
    </reaction>
</comment>
<feature type="chain" id="PRO_5002861009" description="NADH-ubiquinone oxidoreductase chain 6" evidence="16">
    <location>
        <begin position="21"/>
        <end position="172"/>
    </location>
</feature>
<keyword evidence="16" id="KW-0732">Signal</keyword>
<evidence type="ECO:0000256" key="5">
    <source>
        <dbReference type="ARBA" id="ARBA00022448"/>
    </source>
</evidence>
<evidence type="ECO:0000256" key="12">
    <source>
        <dbReference type="ARBA" id="ARBA00023128"/>
    </source>
</evidence>
<feature type="transmembrane region" description="Helical" evidence="15">
    <location>
        <begin position="86"/>
        <end position="105"/>
    </location>
</feature>
<feature type="transmembrane region" description="Helical" evidence="15">
    <location>
        <begin position="50"/>
        <end position="74"/>
    </location>
</feature>
<sequence length="172" mass="19198">MYLIFLLFCCFLFVLGGVASNPSPFFGSLALVMASILGAGVLVKLENVFVSLVLLLVYLGGMLVVFIYSVAMSFDTYPEGWGNRSVFLYFLVLLLYLFYLGWHLGYDWFFNYSLLNSEVVLFNDSAVDLGGIILLYSFGGVCFIVMGVGLFLMLFVVLDLVCGWCFGSVRDY</sequence>
<dbReference type="GO" id="GO:0008137">
    <property type="term" value="F:NADH dehydrogenase (ubiquinone) activity"/>
    <property type="evidence" value="ECO:0007669"/>
    <property type="project" value="UniProtKB-UniRule"/>
</dbReference>
<keyword evidence="8 15" id="KW-1278">Translocase</keyword>
<dbReference type="EMBL" id="EF222187">
    <property type="protein sequence ID" value="ABM89667.1"/>
    <property type="molecule type" value="Genomic_DNA"/>
</dbReference>
<dbReference type="InterPro" id="IPR001457">
    <property type="entry name" value="NADH_UbQ/plastoQ_OxRdtase_su6"/>
</dbReference>
<dbReference type="InterPro" id="IPR050269">
    <property type="entry name" value="ComplexI_Subunit6"/>
</dbReference>
<evidence type="ECO:0000256" key="9">
    <source>
        <dbReference type="ARBA" id="ARBA00022982"/>
    </source>
</evidence>
<evidence type="ECO:0000256" key="7">
    <source>
        <dbReference type="ARBA" id="ARBA00022692"/>
    </source>
</evidence>
<evidence type="ECO:0000256" key="3">
    <source>
        <dbReference type="ARBA" id="ARBA00012944"/>
    </source>
</evidence>
<dbReference type="PANTHER" id="PTHR11435">
    <property type="entry name" value="NADH UBIQUINONE OXIDOREDUCTASE SUBUNIT ND6"/>
    <property type="match status" value="1"/>
</dbReference>
<name>B7S661_BROSU</name>
<evidence type="ECO:0000256" key="14">
    <source>
        <dbReference type="ARBA" id="ARBA00049551"/>
    </source>
</evidence>
<feature type="signal peptide" evidence="16">
    <location>
        <begin position="1"/>
        <end position="20"/>
    </location>
</feature>
<evidence type="ECO:0000256" key="10">
    <source>
        <dbReference type="ARBA" id="ARBA00022989"/>
    </source>
</evidence>
<organism evidence="17">
    <name type="scientific">Brookesia superciliaris</name>
    <name type="common">Brown leaf chameleon</name>
    <name type="synonym">Chamaeleo superciliaris</name>
    <dbReference type="NCBI Taxonomy" id="179895"/>
    <lineage>
        <taxon>Eukaryota</taxon>
        <taxon>Metazoa</taxon>
        <taxon>Chordata</taxon>
        <taxon>Craniata</taxon>
        <taxon>Vertebrata</taxon>
        <taxon>Euteleostomi</taxon>
        <taxon>Lepidosauria</taxon>
        <taxon>Squamata</taxon>
        <taxon>Bifurcata</taxon>
        <taxon>Unidentata</taxon>
        <taxon>Episquamata</taxon>
        <taxon>Toxicofera</taxon>
        <taxon>Iguania</taxon>
        <taxon>Acrodonta</taxon>
        <taxon>Chamaeleonidae</taxon>
        <taxon>Brookesia</taxon>
    </lineage>
</organism>
<accession>B7S661</accession>